<dbReference type="AlphaFoldDB" id="A0A060NHP1"/>
<dbReference type="EMBL" id="AP014568">
    <property type="protein sequence ID" value="BAO81451.1"/>
    <property type="molecule type" value="Genomic_DNA"/>
</dbReference>
<accession>A0A060NHP1</accession>
<proteinExistence type="predicted"/>
<organism evidence="2 3">
    <name type="scientific">Serpentinimonas raichei</name>
    <dbReference type="NCBI Taxonomy" id="1458425"/>
    <lineage>
        <taxon>Bacteria</taxon>
        <taxon>Pseudomonadati</taxon>
        <taxon>Pseudomonadota</taxon>
        <taxon>Betaproteobacteria</taxon>
        <taxon>Burkholderiales</taxon>
        <taxon>Comamonadaceae</taxon>
        <taxon>Serpentinimonas</taxon>
    </lineage>
</organism>
<name>A0A060NHP1_9BURK</name>
<dbReference type="PROSITE" id="PS51833">
    <property type="entry name" value="HDOD"/>
    <property type="match status" value="1"/>
</dbReference>
<evidence type="ECO:0000259" key="1">
    <source>
        <dbReference type="PROSITE" id="PS51833"/>
    </source>
</evidence>
<dbReference type="Proteomes" id="UP000067461">
    <property type="component" value="Chromosome"/>
</dbReference>
<feature type="domain" description="HDOD" evidence="1">
    <location>
        <begin position="13"/>
        <end position="205"/>
    </location>
</feature>
<evidence type="ECO:0000313" key="3">
    <source>
        <dbReference type="Proteomes" id="UP000067461"/>
    </source>
</evidence>
<dbReference type="KEGG" id="cbaa:SRAA_1597"/>
<evidence type="ECO:0000313" key="2">
    <source>
        <dbReference type="EMBL" id="BAO81451.1"/>
    </source>
</evidence>
<dbReference type="Gene3D" id="1.10.3210.10">
    <property type="entry name" value="Hypothetical protein af1432"/>
    <property type="match status" value="1"/>
</dbReference>
<dbReference type="RefSeq" id="WP_045531962.1">
    <property type="nucleotide sequence ID" value="NZ_AP014568.1"/>
</dbReference>
<dbReference type="PANTHER" id="PTHR33525:SF6">
    <property type="entry name" value="HDOD DOMAIN-CONTAINING PROTEIN"/>
    <property type="match status" value="1"/>
</dbReference>
<dbReference type="SUPFAM" id="SSF109604">
    <property type="entry name" value="HD-domain/PDEase-like"/>
    <property type="match status" value="1"/>
</dbReference>
<reference evidence="2 3" key="1">
    <citation type="journal article" date="2014" name="Nat. Commun.">
        <title>Physiological and genomic features of highly alkaliphilic hydrogen-utilizing Betaproteobacteria from a continental serpentinizing site.</title>
        <authorList>
            <person name="Suzuki S."/>
            <person name="Kuenen J.G."/>
            <person name="Schipper K."/>
            <person name="van der Velde S."/>
            <person name="Ishii S."/>
            <person name="Wu A."/>
            <person name="Sorokin D.Y."/>
            <person name="Tenney A."/>
            <person name="Meng X.Y."/>
            <person name="Morrill P.L."/>
            <person name="Kamagata Y."/>
            <person name="Muyzer G."/>
            <person name="Nealson K.H."/>
        </authorList>
    </citation>
    <scope>NUCLEOTIDE SEQUENCE [LARGE SCALE GENOMIC DNA]</scope>
    <source>
        <strain evidence="2 3">A1</strain>
    </source>
</reference>
<gene>
    <name evidence="2" type="ORF">SRAA_1597</name>
</gene>
<protein>
    <submittedName>
        <fullName evidence="2">Predicted signal transduction protein</fullName>
    </submittedName>
</protein>
<dbReference type="OrthoDB" id="9770715at2"/>
<dbReference type="InterPro" id="IPR052340">
    <property type="entry name" value="RNase_Y/CdgJ"/>
</dbReference>
<dbReference type="Pfam" id="PF08668">
    <property type="entry name" value="HDOD"/>
    <property type="match status" value="1"/>
</dbReference>
<dbReference type="InterPro" id="IPR013976">
    <property type="entry name" value="HDOD"/>
</dbReference>
<sequence>MQLEELLAQAKALPSIPRVVSEVSAELNTEEPDARRISEAIATDPALTARLLKLANSAFFGLSREILSVQDAVNILGFNQLRTTVQAVALGRSFKAVPGVNLEQFWRYSLNSAKICRTLARSMRLNEGAAFTAGLVHAVGDLVLHIGLPEEIGRIDWSVSPFDMKRAEAERAVLGYTYADVSAAFAAKWDFPELIVRALQHQLLPFEGDIYEPLAGIVHMAAWRARAQEINLDRAGMAATFPEVVALLLGLDLDMVLDKDPSDWTSAGELSAFLG</sequence>
<dbReference type="PANTHER" id="PTHR33525">
    <property type="match status" value="1"/>
</dbReference>
<dbReference type="HOGENOM" id="CLU_048246_3_0_4"/>
<dbReference type="STRING" id="1458425.SRAA_1597"/>
<keyword evidence="3" id="KW-1185">Reference proteome</keyword>